<gene>
    <name evidence="1" type="ORF">BV22DRAFT_1127716</name>
</gene>
<organism evidence="1 2">
    <name type="scientific">Leucogyrophana mollusca</name>
    <dbReference type="NCBI Taxonomy" id="85980"/>
    <lineage>
        <taxon>Eukaryota</taxon>
        <taxon>Fungi</taxon>
        <taxon>Dikarya</taxon>
        <taxon>Basidiomycota</taxon>
        <taxon>Agaricomycotina</taxon>
        <taxon>Agaricomycetes</taxon>
        <taxon>Agaricomycetidae</taxon>
        <taxon>Boletales</taxon>
        <taxon>Boletales incertae sedis</taxon>
        <taxon>Leucogyrophana</taxon>
    </lineage>
</organism>
<evidence type="ECO:0000313" key="2">
    <source>
        <dbReference type="Proteomes" id="UP000790709"/>
    </source>
</evidence>
<dbReference type="Proteomes" id="UP000790709">
    <property type="component" value="Unassembled WGS sequence"/>
</dbReference>
<reference evidence="1" key="1">
    <citation type="journal article" date="2021" name="New Phytol.">
        <title>Evolutionary innovations through gain and loss of genes in the ectomycorrhizal Boletales.</title>
        <authorList>
            <person name="Wu G."/>
            <person name="Miyauchi S."/>
            <person name="Morin E."/>
            <person name="Kuo A."/>
            <person name="Drula E."/>
            <person name="Varga T."/>
            <person name="Kohler A."/>
            <person name="Feng B."/>
            <person name="Cao Y."/>
            <person name="Lipzen A."/>
            <person name="Daum C."/>
            <person name="Hundley H."/>
            <person name="Pangilinan J."/>
            <person name="Johnson J."/>
            <person name="Barry K."/>
            <person name="LaButti K."/>
            <person name="Ng V."/>
            <person name="Ahrendt S."/>
            <person name="Min B."/>
            <person name="Choi I.G."/>
            <person name="Park H."/>
            <person name="Plett J.M."/>
            <person name="Magnuson J."/>
            <person name="Spatafora J.W."/>
            <person name="Nagy L.G."/>
            <person name="Henrissat B."/>
            <person name="Grigoriev I.V."/>
            <person name="Yang Z.L."/>
            <person name="Xu J."/>
            <person name="Martin F.M."/>
        </authorList>
    </citation>
    <scope>NUCLEOTIDE SEQUENCE</scope>
    <source>
        <strain evidence="1">KUC20120723A-06</strain>
    </source>
</reference>
<sequence length="564" mass="64517">MSLTEITEPGQQTEVDGINDADLRAVRHFKDPIHDYIPFSSYICRYIDTRHFQRLRFIKQLGLTYLVFPGASHNRFEHCLGVAHLARLMAEHLRSAQPKLGITDQHIRCVELAGLCHDLGHGPWSHLWDSLFIPKALEGKVWRHEDASEMLFDDLIETYQIPISSEDAITVKALIAGEKDRCELGKTMPFLFEIVANKRNGLDVDKFDYIARDCHAIGEQGNLSLSRLINSARVINNQICYSIKDANQIYELCYTRFSLHKRIYNHKTTKAIEYMVIDALLAAEPTMKIAENVDKPKRYVFLTDDILSRIESTDDDALEESRAIIERIRTRELYSLVDFKVFSFEFKEPCKAYITPERIVEVARSKSLTGIDHKVATQLTPQHVIVDLSPMHYGMHNKNPLDSVSFYSKHSPDECRHAEAGDVSLLMPSSFAEVLLRIYTKDSRFFGLIQAAYRQVLKSMPEHYASLFSDENRHAPLVEAVTPPPTEAPSTPQTLSRDPSLTVVNTTRAFRRTPSFSDNQFTTVPPDYQNRSPSRSKPKSKRTRDRHEASDVDEPPRKALRRAT</sequence>
<accession>A0ACB8BN85</accession>
<comment type="caution">
    <text evidence="1">The sequence shown here is derived from an EMBL/GenBank/DDBJ whole genome shotgun (WGS) entry which is preliminary data.</text>
</comment>
<name>A0ACB8BN85_9AGAM</name>
<keyword evidence="2" id="KW-1185">Reference proteome</keyword>
<evidence type="ECO:0000313" key="1">
    <source>
        <dbReference type="EMBL" id="KAH7927042.1"/>
    </source>
</evidence>
<proteinExistence type="predicted"/>
<dbReference type="EMBL" id="MU266373">
    <property type="protein sequence ID" value="KAH7927042.1"/>
    <property type="molecule type" value="Genomic_DNA"/>
</dbReference>
<protein>
    <submittedName>
        <fullName evidence="1">HD-domain/PDEase-like protein</fullName>
    </submittedName>
</protein>